<dbReference type="Proteomes" id="UP001595882">
    <property type="component" value="Unassembled WGS sequence"/>
</dbReference>
<dbReference type="InterPro" id="IPR036629">
    <property type="entry name" value="YjbJ_sf"/>
</dbReference>
<feature type="compositionally biased region" description="Basic and acidic residues" evidence="2">
    <location>
        <begin position="7"/>
        <end position="24"/>
    </location>
</feature>
<comment type="caution">
    <text evidence="4">The sequence shown here is derived from an EMBL/GenBank/DDBJ whole genome shotgun (WGS) entry which is preliminary data.</text>
</comment>
<accession>A0ABV8WQZ1</accession>
<evidence type="ECO:0000313" key="5">
    <source>
        <dbReference type="Proteomes" id="UP001595882"/>
    </source>
</evidence>
<reference evidence="5" key="1">
    <citation type="journal article" date="2019" name="Int. J. Syst. Evol. Microbiol.">
        <title>The Global Catalogue of Microorganisms (GCM) 10K type strain sequencing project: providing services to taxonomists for standard genome sequencing and annotation.</title>
        <authorList>
            <consortium name="The Broad Institute Genomics Platform"/>
            <consortium name="The Broad Institute Genome Sequencing Center for Infectious Disease"/>
            <person name="Wu L."/>
            <person name="Ma J."/>
        </authorList>
    </citation>
    <scope>NUCLEOTIDE SEQUENCE [LARGE SCALE GENOMIC DNA]</scope>
    <source>
        <strain evidence="5">CCUG 37865</strain>
    </source>
</reference>
<feature type="compositionally biased region" description="Basic and acidic residues" evidence="2">
    <location>
        <begin position="52"/>
        <end position="64"/>
    </location>
</feature>
<feature type="domain" description="CsbD-like" evidence="3">
    <location>
        <begin position="9"/>
        <end position="58"/>
    </location>
</feature>
<evidence type="ECO:0000313" key="4">
    <source>
        <dbReference type="EMBL" id="MFC4402275.1"/>
    </source>
</evidence>
<evidence type="ECO:0000256" key="2">
    <source>
        <dbReference type="SAM" id="MobiDB-lite"/>
    </source>
</evidence>
<sequence>MSNNKGLSDKVKGNVNKVKGEAKDQIGNAVGNSKILTEGKKDKLKGQWQEEVGNKKDKNENHNG</sequence>
<proteinExistence type="inferred from homology"/>
<protein>
    <submittedName>
        <fullName evidence="4">CsbD family protein</fullName>
    </submittedName>
</protein>
<dbReference type="RefSeq" id="WP_390249703.1">
    <property type="nucleotide sequence ID" value="NZ_JBHSDT010000003.1"/>
</dbReference>
<gene>
    <name evidence="4" type="ORF">ACFOY7_04195</name>
</gene>
<keyword evidence="5" id="KW-1185">Reference proteome</keyword>
<dbReference type="Gene3D" id="1.10.1470.10">
    <property type="entry name" value="YjbJ"/>
    <property type="match status" value="1"/>
</dbReference>
<feature type="region of interest" description="Disordered" evidence="2">
    <location>
        <begin position="1"/>
        <end position="64"/>
    </location>
</feature>
<name>A0ABV8WQZ1_9BACI</name>
<dbReference type="Pfam" id="PF05532">
    <property type="entry name" value="CsbD"/>
    <property type="match status" value="1"/>
</dbReference>
<dbReference type="InterPro" id="IPR008462">
    <property type="entry name" value="CsbD"/>
</dbReference>
<dbReference type="SUPFAM" id="SSF69047">
    <property type="entry name" value="Hypothetical protein YjbJ"/>
    <property type="match status" value="1"/>
</dbReference>
<comment type="similarity">
    <text evidence="1">Belongs to the UPF0337 (CsbD) family.</text>
</comment>
<evidence type="ECO:0000256" key="1">
    <source>
        <dbReference type="ARBA" id="ARBA00009129"/>
    </source>
</evidence>
<organism evidence="4 5">
    <name type="scientific">Gracilibacillus xinjiangensis</name>
    <dbReference type="NCBI Taxonomy" id="1193282"/>
    <lineage>
        <taxon>Bacteria</taxon>
        <taxon>Bacillati</taxon>
        <taxon>Bacillota</taxon>
        <taxon>Bacilli</taxon>
        <taxon>Bacillales</taxon>
        <taxon>Bacillaceae</taxon>
        <taxon>Gracilibacillus</taxon>
    </lineage>
</organism>
<dbReference type="EMBL" id="JBHSDT010000003">
    <property type="protein sequence ID" value="MFC4402275.1"/>
    <property type="molecule type" value="Genomic_DNA"/>
</dbReference>
<evidence type="ECO:0000259" key="3">
    <source>
        <dbReference type="Pfam" id="PF05532"/>
    </source>
</evidence>